<dbReference type="PANTHER" id="PTHR12526">
    <property type="entry name" value="GLYCOSYLTRANSFERASE"/>
    <property type="match status" value="1"/>
</dbReference>
<proteinExistence type="predicted"/>
<dbReference type="GO" id="GO:0016757">
    <property type="term" value="F:glycosyltransferase activity"/>
    <property type="evidence" value="ECO:0007669"/>
    <property type="project" value="InterPro"/>
</dbReference>
<feature type="domain" description="Glycosyl transferase family 1" evidence="1">
    <location>
        <begin position="192"/>
        <end position="343"/>
    </location>
</feature>
<dbReference type="Pfam" id="PF13579">
    <property type="entry name" value="Glyco_trans_4_4"/>
    <property type="match status" value="1"/>
</dbReference>
<dbReference type="SUPFAM" id="SSF53756">
    <property type="entry name" value="UDP-Glycosyltransferase/glycogen phosphorylase"/>
    <property type="match status" value="1"/>
</dbReference>
<organism evidence="3 4">
    <name type="scientific">Paenibacillus whitsoniae</name>
    <dbReference type="NCBI Taxonomy" id="2496558"/>
    <lineage>
        <taxon>Bacteria</taxon>
        <taxon>Bacillati</taxon>
        <taxon>Bacillota</taxon>
        <taxon>Bacilli</taxon>
        <taxon>Bacillales</taxon>
        <taxon>Paenibacillaceae</taxon>
        <taxon>Paenibacillus</taxon>
    </lineage>
</organism>
<accession>A0A3S0C6M1</accession>
<name>A0A3S0C6M1_9BACL</name>
<protein>
    <submittedName>
        <fullName evidence="3">Glycosyltransferase</fullName>
    </submittedName>
</protein>
<reference evidence="3 4" key="1">
    <citation type="submission" date="2018-12" db="EMBL/GenBank/DDBJ databases">
        <title>Bacillus ochoae sp. nov., Paenibacillus whitsoniae sp. nov., Paenibacillus spiritus sp. nov. Isolated from the Mars Exploration Rover during spacecraft assembly.</title>
        <authorList>
            <person name="Seuylemezian A."/>
            <person name="Vaishampayan P."/>
        </authorList>
    </citation>
    <scope>NUCLEOTIDE SEQUENCE [LARGE SCALE GENOMIC DNA]</scope>
    <source>
        <strain evidence="3 4">MER 54</strain>
    </source>
</reference>
<dbReference type="Gene3D" id="3.40.50.2000">
    <property type="entry name" value="Glycogen Phosphorylase B"/>
    <property type="match status" value="2"/>
</dbReference>
<feature type="domain" description="Glycosyltransferase subfamily 4-like N-terminal" evidence="2">
    <location>
        <begin position="18"/>
        <end position="170"/>
    </location>
</feature>
<dbReference type="Proteomes" id="UP000276128">
    <property type="component" value="Unassembled WGS sequence"/>
</dbReference>
<keyword evidence="3" id="KW-0808">Transferase</keyword>
<evidence type="ECO:0000259" key="2">
    <source>
        <dbReference type="Pfam" id="PF13579"/>
    </source>
</evidence>
<dbReference type="InterPro" id="IPR001296">
    <property type="entry name" value="Glyco_trans_1"/>
</dbReference>
<evidence type="ECO:0000313" key="4">
    <source>
        <dbReference type="Proteomes" id="UP000276128"/>
    </source>
</evidence>
<dbReference type="PANTHER" id="PTHR12526:SF636">
    <property type="entry name" value="BLL3647 PROTEIN"/>
    <property type="match status" value="1"/>
</dbReference>
<dbReference type="AlphaFoldDB" id="A0A3S0C6M1"/>
<sequence length="397" mass="43930">MGNQPIRVLQFISSMNRGGPQDFIMSMYRQVDRSKLQFDFLMFSPNPSDYEEEIRALGGHVLILPKASQTGTVGFLLQLVAAIRKHGPYQAIHSHMDVASGPMLLAARLLGIPARIVQVHEVSPLLSLREAHPLLYRFEARLVKRLASHVIASSTVASQLLSEQFMRPPHTMLYGGIEIERYVHLKAGRGPLRAKLGIAEDELVIGHSGKFTAAQNQKRLIEIFEELCIRVPRVRLVLAGDGALRKDIQALIAAKGLDNRVHLLGSEVCSRALLQLLDVLVVPAFRAGVPRIVVEAQAAGVPCVVSEALPEEACVGAGFYKNIPLEWDVAEWAQWIMKALQSEFVPAEQRTAALRRAGFDQAANASMLEAVYIDHTTELVAHLQKQSQQFDDRIIPL</sequence>
<dbReference type="InterPro" id="IPR028098">
    <property type="entry name" value="Glyco_trans_4-like_N"/>
</dbReference>
<gene>
    <name evidence="3" type="ORF">EJQ19_23145</name>
</gene>
<comment type="caution">
    <text evidence="3">The sequence shown here is derived from an EMBL/GenBank/DDBJ whole genome shotgun (WGS) entry which is preliminary data.</text>
</comment>
<dbReference type="Pfam" id="PF00534">
    <property type="entry name" value="Glycos_transf_1"/>
    <property type="match status" value="1"/>
</dbReference>
<dbReference type="EMBL" id="RXHU01000075">
    <property type="protein sequence ID" value="RTE06272.1"/>
    <property type="molecule type" value="Genomic_DNA"/>
</dbReference>
<dbReference type="OrthoDB" id="9804196at2"/>
<evidence type="ECO:0000313" key="3">
    <source>
        <dbReference type="EMBL" id="RTE06272.1"/>
    </source>
</evidence>
<evidence type="ECO:0000259" key="1">
    <source>
        <dbReference type="Pfam" id="PF00534"/>
    </source>
</evidence>
<dbReference type="RefSeq" id="WP_126143615.1">
    <property type="nucleotide sequence ID" value="NZ_RXHU01000075.1"/>
</dbReference>
<keyword evidence="4" id="KW-1185">Reference proteome</keyword>